<evidence type="ECO:0000313" key="3">
    <source>
        <dbReference type="Proteomes" id="UP000535511"/>
    </source>
</evidence>
<feature type="region of interest" description="Disordered" evidence="1">
    <location>
        <begin position="24"/>
        <end position="49"/>
    </location>
</feature>
<evidence type="ECO:0000313" key="2">
    <source>
        <dbReference type="EMBL" id="NYD41564.1"/>
    </source>
</evidence>
<dbReference type="AlphaFoldDB" id="A0A7Y9E5P6"/>
<accession>A0A7Y9E5P6</accession>
<evidence type="ECO:0000256" key="1">
    <source>
        <dbReference type="SAM" id="MobiDB-lite"/>
    </source>
</evidence>
<name>A0A7Y9E5P6_9ACTN</name>
<comment type="caution">
    <text evidence="2">The sequence shown here is derived from an EMBL/GenBank/DDBJ whole genome shotgun (WGS) entry which is preliminary data.</text>
</comment>
<proteinExistence type="predicted"/>
<reference evidence="2 3" key="1">
    <citation type="submission" date="2020-07" db="EMBL/GenBank/DDBJ databases">
        <title>Sequencing the genomes of 1000 actinobacteria strains.</title>
        <authorList>
            <person name="Klenk H.-P."/>
        </authorList>
    </citation>
    <scope>NUCLEOTIDE SEQUENCE [LARGE SCALE GENOMIC DNA]</scope>
    <source>
        <strain evidence="2 3">DSM 21350</strain>
    </source>
</reference>
<sequence>MTYLLILAAIAVLLSAETVRLALRDGRGPSRPPRSHLDDPRFRSPALPH</sequence>
<organism evidence="2 3">
    <name type="scientific">Nocardioides panaciterrulae</name>
    <dbReference type="NCBI Taxonomy" id="661492"/>
    <lineage>
        <taxon>Bacteria</taxon>
        <taxon>Bacillati</taxon>
        <taxon>Actinomycetota</taxon>
        <taxon>Actinomycetes</taxon>
        <taxon>Propionibacteriales</taxon>
        <taxon>Nocardioidaceae</taxon>
        <taxon>Nocardioides</taxon>
    </lineage>
</organism>
<dbReference type="RefSeq" id="WP_179663294.1">
    <property type="nucleotide sequence ID" value="NZ_JACCBG010000001.1"/>
</dbReference>
<protein>
    <submittedName>
        <fullName evidence="2">Uncharacterized protein</fullName>
    </submittedName>
</protein>
<gene>
    <name evidence="2" type="ORF">BJZ21_001647</name>
</gene>
<dbReference type="EMBL" id="JACCBG010000001">
    <property type="protein sequence ID" value="NYD41564.1"/>
    <property type="molecule type" value="Genomic_DNA"/>
</dbReference>
<dbReference type="Proteomes" id="UP000535511">
    <property type="component" value="Unassembled WGS sequence"/>
</dbReference>
<keyword evidence="3" id="KW-1185">Reference proteome</keyword>